<dbReference type="InterPro" id="IPR023214">
    <property type="entry name" value="HAD_sf"/>
</dbReference>
<evidence type="ECO:0000313" key="2">
    <source>
        <dbReference type="EMBL" id="CCA76213.1"/>
    </source>
</evidence>
<evidence type="ECO:0008006" key="4">
    <source>
        <dbReference type="Google" id="ProtNLM"/>
    </source>
</evidence>
<sequence>MAALSVPSIPPPKSELPYPPIHRNAKFVILSDWDDLTDNYGFGNQRRRELNLEILDGKITFRDAFRDMLASIPLPFEECKEILKRDIKLDPGFAQFYAWCKSAGIPFVIVSSGMEPLIRAVLINLIGEEDAASIDIISNDVMTDETGRWRIKYRHPDRRVLCLNSRTRYDANRE</sequence>
<dbReference type="PANTHER" id="PTHR43344:SF21">
    <property type="entry name" value="POLYOL PHOSPHATE PHOSPHATASE PYP1"/>
    <property type="match status" value="1"/>
</dbReference>
<dbReference type="InterPro" id="IPR006384">
    <property type="entry name" value="HAD_hydro_PyrdxlP_Pase-like"/>
</dbReference>
<dbReference type="EMBL" id="CAFZ01000651">
    <property type="protein sequence ID" value="CCA76213.1"/>
    <property type="molecule type" value="Genomic_DNA"/>
</dbReference>
<protein>
    <recommendedName>
        <fullName evidence="4">5'-nucleotidase</fullName>
    </recommendedName>
</protein>
<dbReference type="GO" id="GO:0000287">
    <property type="term" value="F:magnesium ion binding"/>
    <property type="evidence" value="ECO:0007669"/>
    <property type="project" value="TreeGrafter"/>
</dbReference>
<dbReference type="GO" id="GO:0036424">
    <property type="term" value="F:L-phosphoserine phosphatase activity"/>
    <property type="evidence" value="ECO:0007669"/>
    <property type="project" value="TreeGrafter"/>
</dbReference>
<reference evidence="2 3" key="1">
    <citation type="journal article" date="2011" name="PLoS Pathog.">
        <title>Endophytic Life Strategies Decoded by Genome and Transcriptome Analyses of the Mutualistic Root Symbiont Piriformospora indica.</title>
        <authorList>
            <person name="Zuccaro A."/>
            <person name="Lahrmann U."/>
            <person name="Guldener U."/>
            <person name="Langen G."/>
            <person name="Pfiffi S."/>
            <person name="Biedenkopf D."/>
            <person name="Wong P."/>
            <person name="Samans B."/>
            <person name="Grimm C."/>
            <person name="Basiewicz M."/>
            <person name="Murat C."/>
            <person name="Martin F."/>
            <person name="Kogel K.H."/>
        </authorList>
    </citation>
    <scope>NUCLEOTIDE SEQUENCE [LARGE SCALE GENOMIC DNA]</scope>
    <source>
        <strain evidence="2 3">DSM 11827</strain>
    </source>
</reference>
<dbReference type="FunCoup" id="G4TY20">
    <property type="interactions" value="96"/>
</dbReference>
<dbReference type="AlphaFoldDB" id="G4TY20"/>
<dbReference type="NCBIfam" id="TIGR01489">
    <property type="entry name" value="DKMTPPase-SF"/>
    <property type="match status" value="1"/>
</dbReference>
<dbReference type="STRING" id="1109443.G4TY20"/>
<dbReference type="Gene3D" id="3.40.50.1000">
    <property type="entry name" value="HAD superfamily/HAD-like"/>
    <property type="match status" value="1"/>
</dbReference>
<organism evidence="2 3">
    <name type="scientific">Serendipita indica (strain DSM 11827)</name>
    <name type="common">Root endophyte fungus</name>
    <name type="synonym">Piriformospora indica</name>
    <dbReference type="NCBI Taxonomy" id="1109443"/>
    <lineage>
        <taxon>Eukaryota</taxon>
        <taxon>Fungi</taxon>
        <taxon>Dikarya</taxon>
        <taxon>Basidiomycota</taxon>
        <taxon>Agaricomycotina</taxon>
        <taxon>Agaricomycetes</taxon>
        <taxon>Sebacinales</taxon>
        <taxon>Serendipitaceae</taxon>
        <taxon>Serendipita</taxon>
    </lineage>
</organism>
<gene>
    <name evidence="2" type="ORF">PIIN_10206</name>
</gene>
<comment type="caution">
    <text evidence="2">The sequence shown here is derived from an EMBL/GenBank/DDBJ whole genome shotgun (WGS) entry which is preliminary data.</text>
</comment>
<dbReference type="NCBIfam" id="TIGR01488">
    <property type="entry name" value="HAD-SF-IB"/>
    <property type="match status" value="1"/>
</dbReference>
<keyword evidence="3" id="KW-1185">Reference proteome</keyword>
<dbReference type="PANTHER" id="PTHR43344">
    <property type="entry name" value="PHOSPHOSERINE PHOSPHATASE"/>
    <property type="match status" value="1"/>
</dbReference>
<keyword evidence="1" id="KW-0378">Hydrolase</keyword>
<dbReference type="SUPFAM" id="SSF56784">
    <property type="entry name" value="HAD-like"/>
    <property type="match status" value="1"/>
</dbReference>
<dbReference type="InParanoid" id="G4TY20"/>
<dbReference type="OrthoDB" id="10014216at2759"/>
<dbReference type="HOGENOM" id="CLU_058495_1_0_1"/>
<proteinExistence type="predicted"/>
<dbReference type="Pfam" id="PF12710">
    <property type="entry name" value="HAD"/>
    <property type="match status" value="1"/>
</dbReference>
<dbReference type="GO" id="GO:0005737">
    <property type="term" value="C:cytoplasm"/>
    <property type="evidence" value="ECO:0007669"/>
    <property type="project" value="TreeGrafter"/>
</dbReference>
<dbReference type="InterPro" id="IPR036412">
    <property type="entry name" value="HAD-like_sf"/>
</dbReference>
<dbReference type="Proteomes" id="UP000007148">
    <property type="component" value="Unassembled WGS sequence"/>
</dbReference>
<dbReference type="GO" id="GO:0006564">
    <property type="term" value="P:L-serine biosynthetic process"/>
    <property type="evidence" value="ECO:0007669"/>
    <property type="project" value="TreeGrafter"/>
</dbReference>
<dbReference type="eggNOG" id="ENOG502QRU0">
    <property type="taxonomic scope" value="Eukaryota"/>
</dbReference>
<name>G4TY20_SERID</name>
<evidence type="ECO:0000256" key="1">
    <source>
        <dbReference type="ARBA" id="ARBA00022801"/>
    </source>
</evidence>
<evidence type="ECO:0000313" key="3">
    <source>
        <dbReference type="Proteomes" id="UP000007148"/>
    </source>
</evidence>
<dbReference type="InterPro" id="IPR050582">
    <property type="entry name" value="HAD-like_SerB"/>
</dbReference>
<accession>G4TY20</accession>